<evidence type="ECO:0000256" key="4">
    <source>
        <dbReference type="SAM" id="SignalP"/>
    </source>
</evidence>
<dbReference type="GO" id="GO:0030288">
    <property type="term" value="C:outer membrane-bounded periplasmic space"/>
    <property type="evidence" value="ECO:0007669"/>
    <property type="project" value="TreeGrafter"/>
</dbReference>
<dbReference type="PIRSF" id="PIRSF002825">
    <property type="entry name" value="CfbpA"/>
    <property type="match status" value="1"/>
</dbReference>
<reference evidence="5 6" key="1">
    <citation type="journal article" date="2005" name="Int. J. Syst. Evol. Microbiol.">
        <title>Nitrincola lacisaponensis gen. nov., sp. nov., a novel alkaliphilic bacterium isolated from an alkaline, saline lake.</title>
        <authorList>
            <person name="Dimitriu P.A."/>
            <person name="Shukla S.K."/>
            <person name="Conradt J."/>
            <person name="Marquez M.C."/>
            <person name="Ventosa A."/>
            <person name="Maglia A."/>
            <person name="Peyton B.M."/>
            <person name="Pinkart H.C."/>
            <person name="Mormile M.R."/>
        </authorList>
    </citation>
    <scope>NUCLEOTIDE SEQUENCE [LARGE SCALE GENOMIC DNA]</scope>
    <source>
        <strain evidence="5 6">4CA</strain>
    </source>
</reference>
<accession>A0A063Y0V7</accession>
<dbReference type="STRING" id="267850.ADINL_2453"/>
<dbReference type="EMBL" id="JMSZ01000032">
    <property type="protein sequence ID" value="KDE39324.1"/>
    <property type="molecule type" value="Genomic_DNA"/>
</dbReference>
<feature type="binding site" evidence="3">
    <location>
        <position position="227"/>
    </location>
    <ligand>
        <name>Fe cation</name>
        <dbReference type="ChEBI" id="CHEBI:24875"/>
    </ligand>
</feature>
<keyword evidence="6" id="KW-1185">Reference proteome</keyword>
<feature type="chain" id="PRO_5001623324" evidence="4">
    <location>
        <begin position="32"/>
        <end position="347"/>
    </location>
</feature>
<evidence type="ECO:0000256" key="2">
    <source>
        <dbReference type="ARBA" id="ARBA00022729"/>
    </source>
</evidence>
<keyword evidence="3" id="KW-0479">Metal-binding</keyword>
<evidence type="ECO:0000256" key="1">
    <source>
        <dbReference type="ARBA" id="ARBA00008520"/>
    </source>
</evidence>
<name>A0A063Y0V7_9GAMM</name>
<dbReference type="Gene3D" id="3.40.190.10">
    <property type="entry name" value="Periplasmic binding protein-like II"/>
    <property type="match status" value="2"/>
</dbReference>
<evidence type="ECO:0000256" key="3">
    <source>
        <dbReference type="PIRSR" id="PIRSR002825-1"/>
    </source>
</evidence>
<dbReference type="OrthoDB" id="9769567at2"/>
<feature type="binding site" evidence="3">
    <location>
        <position position="228"/>
    </location>
    <ligand>
        <name>Fe cation</name>
        <dbReference type="ChEBI" id="CHEBI:24875"/>
    </ligand>
</feature>
<keyword evidence="2 4" id="KW-0732">Signal</keyword>
<dbReference type="AlphaFoldDB" id="A0A063Y0V7"/>
<evidence type="ECO:0000313" key="5">
    <source>
        <dbReference type="EMBL" id="KDE39324.1"/>
    </source>
</evidence>
<dbReference type="PANTHER" id="PTHR30006:SF15">
    <property type="entry name" value="IRON-UTILIZATION PERIPLASMIC PROTEIN"/>
    <property type="match status" value="1"/>
</dbReference>
<protein>
    <submittedName>
        <fullName evidence="5">Ferric iron ABC transporter, iron-binding protein</fullName>
    </submittedName>
</protein>
<feature type="signal peptide" evidence="4">
    <location>
        <begin position="1"/>
        <end position="31"/>
    </location>
</feature>
<dbReference type="GO" id="GO:0046872">
    <property type="term" value="F:metal ion binding"/>
    <property type="evidence" value="ECO:0007669"/>
    <property type="project" value="UniProtKB-KW"/>
</dbReference>
<sequence length="347" mass="38064">MPMKKIFKRSAKVALTASIAAASLFSVAASASEVNVYTDRQEFLIAPLLEAYTEATGTKVNVVYASGGMEERIKAEGRNSPVDVVLTVDVGRLVDMVNEGLTQSVTSPALEANIPAEFRAEDGSWYGLTFRARPVYASKERVDPSEINSYLDLADPKWKGRICTRPGDHDYNLGLLAAMIYHHGEETAREWIEGVKSNLARAPQGNDRGQVKNIYDGLCDLAIVNTYYMGAMLASDEQRPWAESVNLLFVDQDTVGTHINMSGAVVARHSPNLDQAIELLEFLSDDVAQQMYAAGNTEYPVKEGVERSDIVKMWGEPKFDAESPGAIAEYKGLALRIMNEIDYNAGP</sequence>
<dbReference type="Pfam" id="PF13343">
    <property type="entry name" value="SBP_bac_6"/>
    <property type="match status" value="1"/>
</dbReference>
<evidence type="ECO:0000313" key="6">
    <source>
        <dbReference type="Proteomes" id="UP000027318"/>
    </source>
</evidence>
<dbReference type="PATRIC" id="fig|267850.7.peg.2421"/>
<comment type="caution">
    <text evidence="5">The sequence shown here is derived from an EMBL/GenBank/DDBJ whole genome shotgun (WGS) entry which is preliminary data.</text>
</comment>
<dbReference type="SUPFAM" id="SSF53850">
    <property type="entry name" value="Periplasmic binding protein-like II"/>
    <property type="match status" value="1"/>
</dbReference>
<gene>
    <name evidence="5" type="ORF">ADINL_2453</name>
</gene>
<dbReference type="PANTHER" id="PTHR30006">
    <property type="entry name" value="THIAMINE-BINDING PERIPLASMIC PROTEIN-RELATED"/>
    <property type="match status" value="1"/>
</dbReference>
<dbReference type="Proteomes" id="UP000027318">
    <property type="component" value="Unassembled WGS sequence"/>
</dbReference>
<comment type="similarity">
    <text evidence="1">Belongs to the bacterial solute-binding protein 1 family.</text>
</comment>
<dbReference type="InterPro" id="IPR026045">
    <property type="entry name" value="Ferric-bd"/>
</dbReference>
<proteinExistence type="inferred from homology"/>
<organism evidence="5 6">
    <name type="scientific">Nitrincola lacisaponensis</name>
    <dbReference type="NCBI Taxonomy" id="267850"/>
    <lineage>
        <taxon>Bacteria</taxon>
        <taxon>Pseudomonadati</taxon>
        <taxon>Pseudomonadota</taxon>
        <taxon>Gammaproteobacteria</taxon>
        <taxon>Oceanospirillales</taxon>
        <taxon>Oceanospirillaceae</taxon>
        <taxon>Nitrincola</taxon>
    </lineage>
</organism>
<keyword evidence="3" id="KW-0408">Iron</keyword>